<dbReference type="EMBL" id="JAHSPG010000004">
    <property type="protein sequence ID" value="MBV4357307.1"/>
    <property type="molecule type" value="Genomic_DNA"/>
</dbReference>
<evidence type="ECO:0000313" key="1">
    <source>
        <dbReference type="EMBL" id="MBV4357307.1"/>
    </source>
</evidence>
<name>A0A9E2S9M3_9BACT</name>
<organism evidence="1 2">
    <name type="scientific">Pinibacter aurantiacus</name>
    <dbReference type="NCBI Taxonomy" id="2851599"/>
    <lineage>
        <taxon>Bacteria</taxon>
        <taxon>Pseudomonadati</taxon>
        <taxon>Bacteroidota</taxon>
        <taxon>Chitinophagia</taxon>
        <taxon>Chitinophagales</taxon>
        <taxon>Chitinophagaceae</taxon>
        <taxon>Pinibacter</taxon>
    </lineage>
</organism>
<reference evidence="1" key="1">
    <citation type="submission" date="2021-06" db="EMBL/GenBank/DDBJ databases">
        <authorList>
            <person name="Huq M.A."/>
        </authorList>
    </citation>
    <scope>NUCLEOTIDE SEQUENCE</scope>
    <source>
        <strain evidence="1">MAH-26</strain>
    </source>
</reference>
<protein>
    <submittedName>
        <fullName evidence="1">Uncharacterized protein</fullName>
    </submittedName>
</protein>
<accession>A0A9E2S9M3</accession>
<evidence type="ECO:0000313" key="2">
    <source>
        <dbReference type="Proteomes" id="UP000812270"/>
    </source>
</evidence>
<gene>
    <name evidence="1" type="ORF">KTO63_09130</name>
</gene>
<dbReference type="AlphaFoldDB" id="A0A9E2S9M3"/>
<comment type="caution">
    <text evidence="1">The sequence shown here is derived from an EMBL/GenBank/DDBJ whole genome shotgun (WGS) entry which is preliminary data.</text>
</comment>
<keyword evidence="2" id="KW-1185">Reference proteome</keyword>
<dbReference type="RefSeq" id="WP_217790951.1">
    <property type="nucleotide sequence ID" value="NZ_JAHSPG010000004.1"/>
</dbReference>
<sequence length="417" mass="48845">MTGEYLLLYFKEGKCFITAEKTLELEKIDVLANYDTGEIKQGIAWKVQIARLDKNNRKLYCHFISIESARINFPSYNEAQLEILAAIESISIPNIDTHWLLKTFKILKPNFNYKEPIPPAYKDFDSYVAPMHQPVRKPVKSFKTETFSISMKDIQFYNGCVLLRKKFKWVSQEVEFIINNNFLKEEHDAIKNYFAKILNANKISINATLELEDNIVVGHKAQSPEVERINETLIEEVKINFTKSIIDKTADKPKNLFSMEEFIAEFGEETFKPKIFYPDEKSFIDSLLKVSDRKHYKHLEYLSSIHCHSIMKLRFIPKPLSFIFLLETTDSFVFLWETLDTAEATYIWETPKEVKQLKDEIVKLDEVLTLIKTEGKNQYIASNPNSFHRIFHDYSNTTNNFDKWKNDLQKALNSILP</sequence>
<proteinExistence type="predicted"/>
<dbReference type="Proteomes" id="UP000812270">
    <property type="component" value="Unassembled WGS sequence"/>
</dbReference>